<dbReference type="InterPro" id="IPR018967">
    <property type="entry name" value="FeS-contain_CDGSH-typ"/>
</dbReference>
<dbReference type="GO" id="GO:0046872">
    <property type="term" value="F:metal ion binding"/>
    <property type="evidence" value="ECO:0007669"/>
    <property type="project" value="UniProtKB-UniRule"/>
</dbReference>
<gene>
    <name evidence="12" type="ORF">PSYICH_LOCUS2289</name>
</gene>
<dbReference type="EMBL" id="OV651823">
    <property type="protein sequence ID" value="CAH1101581.1"/>
    <property type="molecule type" value="Genomic_DNA"/>
</dbReference>
<dbReference type="AlphaFoldDB" id="A0A9P0CHN1"/>
<sequence length="134" mass="14769">MQLVAHLVKDSIPNYLSNLPIPDTIGGWFRLGIKDWLALVPPTAVVAGVGYMSYKAFCPKARGGCSRSSGLVNHQILKKSDKVVDSIDIEDISEKAVFCRCWRSKNWPYCDGSHNAHNKDQGDNVGPLIVSNKK</sequence>
<keyword evidence="6" id="KW-1133">Transmembrane helix</keyword>
<keyword evidence="4 10" id="KW-0001">2Fe-2S</keyword>
<evidence type="ECO:0000256" key="7">
    <source>
        <dbReference type="ARBA" id="ARBA00023004"/>
    </source>
</evidence>
<proteinExistence type="inferred from homology"/>
<evidence type="ECO:0000256" key="4">
    <source>
        <dbReference type="ARBA" id="ARBA00022714"/>
    </source>
</evidence>
<reference evidence="12" key="1">
    <citation type="submission" date="2022-01" db="EMBL/GenBank/DDBJ databases">
        <authorList>
            <person name="King R."/>
        </authorList>
    </citation>
    <scope>NUCLEOTIDE SEQUENCE</scope>
</reference>
<evidence type="ECO:0000313" key="12">
    <source>
        <dbReference type="EMBL" id="CAH1101581.1"/>
    </source>
</evidence>
<evidence type="ECO:0000256" key="5">
    <source>
        <dbReference type="ARBA" id="ARBA00022723"/>
    </source>
</evidence>
<evidence type="ECO:0000256" key="10">
    <source>
        <dbReference type="RuleBase" id="RU369084"/>
    </source>
</evidence>
<keyword evidence="13" id="KW-1185">Reference proteome</keyword>
<dbReference type="PANTHER" id="PTHR13680">
    <property type="entry name" value="CDGSH IRON-SULFUR DOMAIN-CONTAINING PROTEIN 1"/>
    <property type="match status" value="1"/>
</dbReference>
<protein>
    <recommendedName>
        <fullName evidence="10">CDGSH iron-sulfur domain-containing protein 2 homologue</fullName>
    </recommendedName>
</protein>
<accession>A0A9P0CHN1</accession>
<evidence type="ECO:0000256" key="6">
    <source>
        <dbReference type="ARBA" id="ARBA00022989"/>
    </source>
</evidence>
<dbReference type="GO" id="GO:0010506">
    <property type="term" value="P:regulation of autophagy"/>
    <property type="evidence" value="ECO:0007669"/>
    <property type="project" value="UniProtKB-UniRule"/>
</dbReference>
<dbReference type="SMART" id="SM00704">
    <property type="entry name" value="ZnF_CDGSH"/>
    <property type="match status" value="1"/>
</dbReference>
<dbReference type="PANTHER" id="PTHR13680:SF5">
    <property type="entry name" value="CDGSH IRON-SULFUR DOMAIN-CONTAINING PROTEIN 1"/>
    <property type="match status" value="1"/>
</dbReference>
<evidence type="ECO:0000256" key="3">
    <source>
        <dbReference type="ARBA" id="ARBA00022692"/>
    </source>
</evidence>
<dbReference type="GO" id="GO:0005789">
    <property type="term" value="C:endoplasmic reticulum membrane"/>
    <property type="evidence" value="ECO:0007669"/>
    <property type="project" value="UniProtKB-SubCell"/>
</dbReference>
<keyword evidence="8 10" id="KW-0411">Iron-sulfur</keyword>
<dbReference type="FunFam" id="3.40.5.90:FF:000001">
    <property type="entry name" value="CDGSH iron-sulfur domain-containing protein 1"/>
    <property type="match status" value="1"/>
</dbReference>
<keyword evidence="9" id="KW-0472">Membrane</keyword>
<keyword evidence="5 10" id="KW-0479">Metal-binding</keyword>
<dbReference type="GO" id="GO:0005741">
    <property type="term" value="C:mitochondrial outer membrane"/>
    <property type="evidence" value="ECO:0007669"/>
    <property type="project" value="TreeGrafter"/>
</dbReference>
<comment type="subcellular location">
    <subcellularLocation>
        <location evidence="1 10">Endoplasmic reticulum membrane</location>
        <topology evidence="1 10">Single-pass membrane protein</topology>
    </subcellularLocation>
</comment>
<comment type="cofactor">
    <cofactor evidence="10">
        <name>[2Fe-2S] cluster</name>
        <dbReference type="ChEBI" id="CHEBI:190135"/>
    </cofactor>
    <text evidence="10">Binds 1 [2Fe-2S] cluster.</text>
</comment>
<dbReference type="GO" id="GO:0051537">
    <property type="term" value="F:2 iron, 2 sulfur cluster binding"/>
    <property type="evidence" value="ECO:0007669"/>
    <property type="project" value="UniProtKB-UniRule"/>
</dbReference>
<evidence type="ECO:0000256" key="2">
    <source>
        <dbReference type="ARBA" id="ARBA00008624"/>
    </source>
</evidence>
<dbReference type="Proteomes" id="UP001153636">
    <property type="component" value="Chromosome 11"/>
</dbReference>
<dbReference type="OrthoDB" id="449252at2759"/>
<comment type="similarity">
    <text evidence="2 10">Belongs to the CISD protein family. CISD2 subfamily.</text>
</comment>
<dbReference type="Gene3D" id="3.40.5.90">
    <property type="entry name" value="CDGSH iron-sulfur domain, mitoNEET-type"/>
    <property type="match status" value="1"/>
</dbReference>
<name>A0A9P0CHN1_9CUCU</name>
<evidence type="ECO:0000259" key="11">
    <source>
        <dbReference type="SMART" id="SM00704"/>
    </source>
</evidence>
<evidence type="ECO:0000313" key="13">
    <source>
        <dbReference type="Proteomes" id="UP001153636"/>
    </source>
</evidence>
<evidence type="ECO:0000256" key="8">
    <source>
        <dbReference type="ARBA" id="ARBA00023014"/>
    </source>
</evidence>
<dbReference type="Pfam" id="PF10660">
    <property type="entry name" value="MitoNEET_N"/>
    <property type="match status" value="1"/>
</dbReference>
<evidence type="ECO:0000256" key="9">
    <source>
        <dbReference type="ARBA" id="ARBA00023136"/>
    </source>
</evidence>
<feature type="domain" description="Iron-binding zinc finger CDGSH type" evidence="11">
    <location>
        <begin position="82"/>
        <end position="120"/>
    </location>
</feature>
<dbReference type="InterPro" id="IPR019610">
    <property type="entry name" value="FeS-contain_mitoNEET_N"/>
</dbReference>
<dbReference type="InterPro" id="IPR042216">
    <property type="entry name" value="MitoNEET_CISD"/>
</dbReference>
<dbReference type="Pfam" id="PF09360">
    <property type="entry name" value="zf-CDGSH"/>
    <property type="match status" value="1"/>
</dbReference>
<organism evidence="12 13">
    <name type="scientific">Psylliodes chrysocephalus</name>
    <dbReference type="NCBI Taxonomy" id="3402493"/>
    <lineage>
        <taxon>Eukaryota</taxon>
        <taxon>Metazoa</taxon>
        <taxon>Ecdysozoa</taxon>
        <taxon>Arthropoda</taxon>
        <taxon>Hexapoda</taxon>
        <taxon>Insecta</taxon>
        <taxon>Pterygota</taxon>
        <taxon>Neoptera</taxon>
        <taxon>Endopterygota</taxon>
        <taxon>Coleoptera</taxon>
        <taxon>Polyphaga</taxon>
        <taxon>Cucujiformia</taxon>
        <taxon>Chrysomeloidea</taxon>
        <taxon>Chrysomelidae</taxon>
        <taxon>Galerucinae</taxon>
        <taxon>Alticini</taxon>
        <taxon>Psylliodes</taxon>
    </lineage>
</organism>
<keyword evidence="10" id="KW-0256">Endoplasmic reticulum</keyword>
<keyword evidence="3" id="KW-0812">Transmembrane</keyword>
<keyword evidence="7 10" id="KW-0408">Iron</keyword>
<evidence type="ECO:0000256" key="1">
    <source>
        <dbReference type="ARBA" id="ARBA00004389"/>
    </source>
</evidence>
<dbReference type="InterPro" id="IPR045131">
    <property type="entry name" value="CISD1/2"/>
</dbReference>